<feature type="region of interest" description="Disordered" evidence="6">
    <location>
        <begin position="111"/>
        <end position="194"/>
    </location>
</feature>
<dbReference type="Gene3D" id="3.40.50.200">
    <property type="entry name" value="Peptidase S8/S53 domain"/>
    <property type="match status" value="1"/>
</dbReference>
<gene>
    <name evidence="10" type="ORF">J2S42_001388</name>
</gene>
<evidence type="ECO:0000256" key="1">
    <source>
        <dbReference type="ARBA" id="ARBA00011073"/>
    </source>
</evidence>
<name>A0AAE3VVX9_9ACTN</name>
<dbReference type="InterPro" id="IPR000209">
    <property type="entry name" value="Peptidase_S8/S53_dom"/>
</dbReference>
<dbReference type="PROSITE" id="PS51892">
    <property type="entry name" value="SUBTILASE"/>
    <property type="match status" value="1"/>
</dbReference>
<feature type="compositionally biased region" description="Low complexity" evidence="6">
    <location>
        <begin position="153"/>
        <end position="164"/>
    </location>
</feature>
<feature type="chain" id="PRO_5041967072" description="Peptidase S8/S53 domain-containing protein" evidence="8">
    <location>
        <begin position="29"/>
        <end position="601"/>
    </location>
</feature>
<accession>A0AAE3VVX9</accession>
<feature type="compositionally biased region" description="Pro residues" evidence="6">
    <location>
        <begin position="118"/>
        <end position="140"/>
    </location>
</feature>
<feature type="compositionally biased region" description="Low complexity" evidence="6">
    <location>
        <begin position="488"/>
        <end position="497"/>
    </location>
</feature>
<feature type="compositionally biased region" description="Polar residues" evidence="6">
    <location>
        <begin position="142"/>
        <end position="152"/>
    </location>
</feature>
<dbReference type="InterPro" id="IPR023827">
    <property type="entry name" value="Peptidase_S8_Asp-AS"/>
</dbReference>
<dbReference type="RefSeq" id="WP_307236345.1">
    <property type="nucleotide sequence ID" value="NZ_JAUSUZ010000001.1"/>
</dbReference>
<feature type="signal peptide" evidence="8">
    <location>
        <begin position="1"/>
        <end position="28"/>
    </location>
</feature>
<feature type="transmembrane region" description="Helical" evidence="7">
    <location>
        <begin position="503"/>
        <end position="521"/>
    </location>
</feature>
<keyword evidence="7" id="KW-0472">Membrane</keyword>
<dbReference type="Pfam" id="PF00082">
    <property type="entry name" value="Peptidase_S8"/>
    <property type="match status" value="1"/>
</dbReference>
<dbReference type="GO" id="GO:0004252">
    <property type="term" value="F:serine-type endopeptidase activity"/>
    <property type="evidence" value="ECO:0007669"/>
    <property type="project" value="InterPro"/>
</dbReference>
<keyword evidence="11" id="KW-1185">Reference proteome</keyword>
<keyword evidence="7" id="KW-0812">Transmembrane</keyword>
<sequence>MNVPTMFRPVLAVLAALAVVAAPAPALAVGEQSFTKYYEVQDAFEGKPETLYDIATRLLDDTTRYSEILHLNIGRKQPDGGVLDDPGKLRDGWLLVLPWDAYGDGVRYGLLPETAAAPDPPNPPNPQPTPSKPPANPSPNPQTGAQNPPQTGAQNPPQTGTQNPPATPAHGGIPTVPSSGLKPSPGACTTGTARAKPDWAALRVAANKAWPRSRGEGQTVAVVDSGVDGLHPQLSSRVRAGVNVTDPKSPADVDCLGTGTAIAAIVAARATGDGDFTGVAPDAMVLPVRILTTTPTTTPYIQTTGVTKAVAAGATVLALGTAVDPTQKDVAEAIRRAVEAGAVVVVSAPAGGTSTPEAMDGVIRVAGVGAAGQSVADYRKGTVDVAAPGMNVTSLGTSGGAGSSGNYAVAYVAGVAALVRAAYPDLSAEQVRQRILATADGMSDVRRPDPLYGWGMVDPGAAVTRDLPAESAGASPDPLTVDPPPGQDAPDGAAPAGQRRNPVALILVTLLALGLAVFLGVRFRRIWRGGENSVRVPRGFSVPKLFRRPPRADRDPGEDRTLVRVSRPFAPAATHGHDRWGEFDDVPVEYAETTDDEVRER</sequence>
<evidence type="ECO:0000256" key="8">
    <source>
        <dbReference type="SAM" id="SignalP"/>
    </source>
</evidence>
<dbReference type="PANTHER" id="PTHR43806:SF11">
    <property type="entry name" value="CEREVISIN-RELATED"/>
    <property type="match status" value="1"/>
</dbReference>
<comment type="caution">
    <text evidence="5">Lacks conserved residue(s) required for the propagation of feature annotation.</text>
</comment>
<evidence type="ECO:0000256" key="5">
    <source>
        <dbReference type="PROSITE-ProRule" id="PRU01240"/>
    </source>
</evidence>
<keyword evidence="8" id="KW-0732">Signal</keyword>
<keyword evidence="4" id="KW-0720">Serine protease</keyword>
<evidence type="ECO:0000256" key="4">
    <source>
        <dbReference type="ARBA" id="ARBA00022825"/>
    </source>
</evidence>
<dbReference type="InterPro" id="IPR015500">
    <property type="entry name" value="Peptidase_S8_subtilisin-rel"/>
</dbReference>
<evidence type="ECO:0000256" key="7">
    <source>
        <dbReference type="SAM" id="Phobius"/>
    </source>
</evidence>
<dbReference type="InterPro" id="IPR050131">
    <property type="entry name" value="Peptidase_S8_subtilisin-like"/>
</dbReference>
<evidence type="ECO:0000313" key="11">
    <source>
        <dbReference type="Proteomes" id="UP001240236"/>
    </source>
</evidence>
<dbReference type="SUPFAM" id="SSF52743">
    <property type="entry name" value="Subtilisin-like"/>
    <property type="match status" value="1"/>
</dbReference>
<reference evidence="10 11" key="1">
    <citation type="submission" date="2023-07" db="EMBL/GenBank/DDBJ databases">
        <title>Sequencing the genomes of 1000 actinobacteria strains.</title>
        <authorList>
            <person name="Klenk H.-P."/>
        </authorList>
    </citation>
    <scope>NUCLEOTIDE SEQUENCE [LARGE SCALE GENOMIC DNA]</scope>
    <source>
        <strain evidence="10 11">DSM 44709</strain>
    </source>
</reference>
<dbReference type="PANTHER" id="PTHR43806">
    <property type="entry name" value="PEPTIDASE S8"/>
    <property type="match status" value="1"/>
</dbReference>
<feature type="domain" description="Peptidase S8/S53" evidence="9">
    <location>
        <begin position="215"/>
        <end position="455"/>
    </location>
</feature>
<dbReference type="Proteomes" id="UP001240236">
    <property type="component" value="Unassembled WGS sequence"/>
</dbReference>
<protein>
    <recommendedName>
        <fullName evidence="9">Peptidase S8/S53 domain-containing protein</fullName>
    </recommendedName>
</protein>
<comment type="caution">
    <text evidence="10">The sequence shown here is derived from an EMBL/GenBank/DDBJ whole genome shotgun (WGS) entry which is preliminary data.</text>
</comment>
<dbReference type="InterPro" id="IPR036852">
    <property type="entry name" value="Peptidase_S8/S53_dom_sf"/>
</dbReference>
<evidence type="ECO:0000256" key="2">
    <source>
        <dbReference type="ARBA" id="ARBA00022670"/>
    </source>
</evidence>
<keyword evidence="7" id="KW-1133">Transmembrane helix</keyword>
<organism evidence="10 11">
    <name type="scientific">Catenuloplanes indicus</name>
    <dbReference type="NCBI Taxonomy" id="137267"/>
    <lineage>
        <taxon>Bacteria</taxon>
        <taxon>Bacillati</taxon>
        <taxon>Actinomycetota</taxon>
        <taxon>Actinomycetes</taxon>
        <taxon>Micromonosporales</taxon>
        <taxon>Micromonosporaceae</taxon>
        <taxon>Catenuloplanes</taxon>
    </lineage>
</organism>
<proteinExistence type="inferred from homology"/>
<keyword evidence="3" id="KW-0378">Hydrolase</keyword>
<dbReference type="PROSITE" id="PS00136">
    <property type="entry name" value="SUBTILASE_ASP"/>
    <property type="match status" value="1"/>
</dbReference>
<evidence type="ECO:0000259" key="9">
    <source>
        <dbReference type="Pfam" id="PF00082"/>
    </source>
</evidence>
<dbReference type="GO" id="GO:0006508">
    <property type="term" value="P:proteolysis"/>
    <property type="evidence" value="ECO:0007669"/>
    <property type="project" value="UniProtKB-KW"/>
</dbReference>
<comment type="similarity">
    <text evidence="1 5">Belongs to the peptidase S8 family.</text>
</comment>
<dbReference type="AlphaFoldDB" id="A0AAE3VVX9"/>
<feature type="region of interest" description="Disordered" evidence="6">
    <location>
        <begin position="468"/>
        <end position="497"/>
    </location>
</feature>
<keyword evidence="2" id="KW-0645">Protease</keyword>
<evidence type="ECO:0000256" key="6">
    <source>
        <dbReference type="SAM" id="MobiDB-lite"/>
    </source>
</evidence>
<dbReference type="PRINTS" id="PR00723">
    <property type="entry name" value="SUBTILISIN"/>
</dbReference>
<evidence type="ECO:0000313" key="10">
    <source>
        <dbReference type="EMBL" id="MDQ0364719.1"/>
    </source>
</evidence>
<dbReference type="EMBL" id="JAUSUZ010000001">
    <property type="protein sequence ID" value="MDQ0364719.1"/>
    <property type="molecule type" value="Genomic_DNA"/>
</dbReference>
<evidence type="ECO:0000256" key="3">
    <source>
        <dbReference type="ARBA" id="ARBA00022801"/>
    </source>
</evidence>